<reference evidence="2 3" key="1">
    <citation type="submission" date="2020-03" db="EMBL/GenBank/DDBJ databases">
        <title>Whole genome shotgun sequence of Phytohabitans flavus NBRC 107702.</title>
        <authorList>
            <person name="Komaki H."/>
            <person name="Tamura T."/>
        </authorList>
    </citation>
    <scope>NUCLEOTIDE SEQUENCE [LARGE SCALE GENOMIC DNA]</scope>
    <source>
        <strain evidence="2 3">NBRC 107702</strain>
    </source>
</reference>
<keyword evidence="1" id="KW-0472">Membrane</keyword>
<dbReference type="RefSeq" id="WP_173037382.1">
    <property type="nucleotide sequence ID" value="NZ_AP022870.1"/>
</dbReference>
<feature type="transmembrane region" description="Helical" evidence="1">
    <location>
        <begin position="129"/>
        <end position="153"/>
    </location>
</feature>
<gene>
    <name evidence="2" type="ORF">Pflav_040730</name>
</gene>
<feature type="transmembrane region" description="Helical" evidence="1">
    <location>
        <begin position="71"/>
        <end position="93"/>
    </location>
</feature>
<reference evidence="2 3" key="2">
    <citation type="submission" date="2020-03" db="EMBL/GenBank/DDBJ databases">
        <authorList>
            <person name="Ichikawa N."/>
            <person name="Kimura A."/>
            <person name="Kitahashi Y."/>
            <person name="Uohara A."/>
        </authorList>
    </citation>
    <scope>NUCLEOTIDE SEQUENCE [LARGE SCALE GENOMIC DNA]</scope>
    <source>
        <strain evidence="2 3">NBRC 107702</strain>
    </source>
</reference>
<keyword evidence="1" id="KW-0812">Transmembrane</keyword>
<keyword evidence="1" id="KW-1133">Transmembrane helix</keyword>
<accession>A0A6F8XV09</accession>
<name>A0A6F8XV09_9ACTN</name>
<feature type="transmembrane region" description="Helical" evidence="1">
    <location>
        <begin position="105"/>
        <end position="123"/>
    </location>
</feature>
<dbReference type="Proteomes" id="UP000502508">
    <property type="component" value="Chromosome"/>
</dbReference>
<organism evidence="2 3">
    <name type="scientific">Phytohabitans flavus</name>
    <dbReference type="NCBI Taxonomy" id="1076124"/>
    <lineage>
        <taxon>Bacteria</taxon>
        <taxon>Bacillati</taxon>
        <taxon>Actinomycetota</taxon>
        <taxon>Actinomycetes</taxon>
        <taxon>Micromonosporales</taxon>
        <taxon>Micromonosporaceae</taxon>
    </lineage>
</organism>
<feature type="transmembrane region" description="Helical" evidence="1">
    <location>
        <begin position="42"/>
        <end position="65"/>
    </location>
</feature>
<keyword evidence="3" id="KW-1185">Reference proteome</keyword>
<proteinExistence type="predicted"/>
<sequence>MPTIARVILAVLSGGALLALVLLGGMALWVWRRGGFGVVASVLLRSLAAAVVGLGGWFLAILVVASVWPELFASAGLAVVASGIAVGLCVYLAWYRRGAGPGLRYGALAATLAWGLAGAWLGGHAVEGLAGALTAILGAVLAANLALLVLDIARARGQRPAMRTARPSWPALAGRGR</sequence>
<dbReference type="EMBL" id="AP022870">
    <property type="protein sequence ID" value="BCB77663.1"/>
    <property type="molecule type" value="Genomic_DNA"/>
</dbReference>
<evidence type="ECO:0000313" key="2">
    <source>
        <dbReference type="EMBL" id="BCB77663.1"/>
    </source>
</evidence>
<protein>
    <submittedName>
        <fullName evidence="2">Uncharacterized protein</fullName>
    </submittedName>
</protein>
<feature type="transmembrane region" description="Helical" evidence="1">
    <location>
        <begin position="6"/>
        <end position="30"/>
    </location>
</feature>
<evidence type="ECO:0000313" key="3">
    <source>
        <dbReference type="Proteomes" id="UP000502508"/>
    </source>
</evidence>
<evidence type="ECO:0000256" key="1">
    <source>
        <dbReference type="SAM" id="Phobius"/>
    </source>
</evidence>
<dbReference type="KEGG" id="pfla:Pflav_040730"/>
<dbReference type="AlphaFoldDB" id="A0A6F8XV09"/>